<comment type="caution">
    <text evidence="1">The sequence shown here is derived from an EMBL/GenBank/DDBJ whole genome shotgun (WGS) entry which is preliminary data.</text>
</comment>
<organism evidence="1 2">
    <name type="scientific">Halomarina oriensis</name>
    <dbReference type="NCBI Taxonomy" id="671145"/>
    <lineage>
        <taxon>Archaea</taxon>
        <taxon>Methanobacteriati</taxon>
        <taxon>Methanobacteriota</taxon>
        <taxon>Stenosarchaea group</taxon>
        <taxon>Halobacteria</taxon>
        <taxon>Halobacteriales</taxon>
        <taxon>Natronomonadaceae</taxon>
        <taxon>Halomarina</taxon>
    </lineage>
</organism>
<evidence type="ECO:0000313" key="1">
    <source>
        <dbReference type="EMBL" id="MWG34834.1"/>
    </source>
</evidence>
<dbReference type="RefSeq" id="WP_158204472.1">
    <property type="nucleotide sequence ID" value="NZ_WSZK01000015.1"/>
</dbReference>
<keyword evidence="2" id="KW-1185">Reference proteome</keyword>
<dbReference type="Proteomes" id="UP000451471">
    <property type="component" value="Unassembled WGS sequence"/>
</dbReference>
<reference evidence="1 2" key="1">
    <citation type="submission" date="2019-12" db="EMBL/GenBank/DDBJ databases">
        <title>Halocatena pleomorpha gen. nov. sp. nov., an extremely halophilic archaeon of family Halobacteriaceae isolated from saltpan soil.</title>
        <authorList>
            <person name="Pal Y."/>
            <person name="Verma A."/>
            <person name="Krishnamurthi S."/>
            <person name="Kumar P."/>
        </authorList>
    </citation>
    <scope>NUCLEOTIDE SEQUENCE [LARGE SCALE GENOMIC DNA]</scope>
    <source>
        <strain evidence="1 2">JCM 16495</strain>
    </source>
</reference>
<name>A0A6B0GJ77_9EURY</name>
<accession>A0A6B0GJ77</accession>
<dbReference type="OrthoDB" id="269607at2157"/>
<sequence>MTDPAIDPKRIPWRLVRRALRYARSAWFVRPEPSSDALAIDCSHDELRRALGERHFEPNWETAYLYRGEVENLRRVTFAELPPVHDESDDLIVWWQTHVRTWDHEGAFEIKARAHWEPEPTEFPDAHLDGIGFDRTRAMETLRSILDEEGIDYEHAEP</sequence>
<dbReference type="EMBL" id="WSZK01000015">
    <property type="protein sequence ID" value="MWG34834.1"/>
    <property type="molecule type" value="Genomic_DNA"/>
</dbReference>
<protein>
    <submittedName>
        <fullName evidence="1">Uncharacterized protein</fullName>
    </submittedName>
</protein>
<gene>
    <name evidence="1" type="ORF">GQS65_10070</name>
</gene>
<proteinExistence type="predicted"/>
<dbReference type="AlphaFoldDB" id="A0A6B0GJ77"/>
<evidence type="ECO:0000313" key="2">
    <source>
        <dbReference type="Proteomes" id="UP000451471"/>
    </source>
</evidence>